<proteinExistence type="predicted"/>
<gene>
    <name evidence="2" type="ORF">SAMN05216438_101529</name>
</gene>
<sequence>MKNLVIKTDAISDETVKIKSFDQEREKHPGIKLRKIFIFLFFLSLALSALAIIFNSNIQHRVWTYFYSTYIDNILIVDYLGSTILFSVIAIVMFSLPPMFRSHSIKKYFLPIKENTPPSKLSKEKKSSVPLLVFESVILLSLALAAFILAILFS</sequence>
<dbReference type="AlphaFoldDB" id="A0A1I4FA28"/>
<evidence type="ECO:0000313" key="3">
    <source>
        <dbReference type="Proteomes" id="UP000181969"/>
    </source>
</evidence>
<keyword evidence="1" id="KW-0472">Membrane</keyword>
<feature type="transmembrane region" description="Helical" evidence="1">
    <location>
        <begin position="74"/>
        <end position="96"/>
    </location>
</feature>
<feature type="transmembrane region" description="Helical" evidence="1">
    <location>
        <begin position="36"/>
        <end position="54"/>
    </location>
</feature>
<keyword evidence="1" id="KW-0812">Transmembrane</keyword>
<name>A0A1I4FA28_9LACT</name>
<accession>A0A1I4FA28</accession>
<reference evidence="2 3" key="1">
    <citation type="submission" date="2016-10" db="EMBL/GenBank/DDBJ databases">
        <authorList>
            <person name="de Groot N.N."/>
        </authorList>
    </citation>
    <scope>NUCLEOTIDE SEQUENCE [LARGE SCALE GENOMIC DNA]</scope>
    <source>
        <strain evidence="2 3">M79</strain>
    </source>
</reference>
<dbReference type="RefSeq" id="WP_074750341.1">
    <property type="nucleotide sequence ID" value="NZ_CAXVJC010000001.1"/>
</dbReference>
<organism evidence="2 3">
    <name type="scientific">Lactococcus garvieae</name>
    <dbReference type="NCBI Taxonomy" id="1363"/>
    <lineage>
        <taxon>Bacteria</taxon>
        <taxon>Bacillati</taxon>
        <taxon>Bacillota</taxon>
        <taxon>Bacilli</taxon>
        <taxon>Lactobacillales</taxon>
        <taxon>Streptococcaceae</taxon>
        <taxon>Lactococcus</taxon>
    </lineage>
</organism>
<feature type="transmembrane region" description="Helical" evidence="1">
    <location>
        <begin position="129"/>
        <end position="153"/>
    </location>
</feature>
<evidence type="ECO:0000256" key="1">
    <source>
        <dbReference type="SAM" id="Phobius"/>
    </source>
</evidence>
<dbReference type="Proteomes" id="UP000181969">
    <property type="component" value="Unassembled WGS sequence"/>
</dbReference>
<keyword evidence="1" id="KW-1133">Transmembrane helix</keyword>
<dbReference type="EMBL" id="FOTJ01000001">
    <property type="protein sequence ID" value="SFL14788.1"/>
    <property type="molecule type" value="Genomic_DNA"/>
</dbReference>
<protein>
    <submittedName>
        <fullName evidence="2">Uncharacterized protein</fullName>
    </submittedName>
</protein>
<evidence type="ECO:0000313" key="2">
    <source>
        <dbReference type="EMBL" id="SFL14788.1"/>
    </source>
</evidence>